<dbReference type="Pfam" id="PF08045">
    <property type="entry name" value="CDC14"/>
    <property type="match status" value="1"/>
</dbReference>
<evidence type="ECO:0000313" key="3">
    <source>
        <dbReference type="Proteomes" id="UP001385951"/>
    </source>
</evidence>
<feature type="compositionally biased region" description="Basic and acidic residues" evidence="1">
    <location>
        <begin position="389"/>
        <end position="401"/>
    </location>
</feature>
<feature type="compositionally biased region" description="Polar residues" evidence="1">
    <location>
        <begin position="468"/>
        <end position="481"/>
    </location>
</feature>
<sequence length="525" mass="56925">MLLQDTIQDALDELASSRSSSVKKGAALDTLERLLAQLCTRSILNDEAEYTLRYFVALQDTFQCNVPSRLLSWITESTARLETLISKGCDNEKDNDLVTLASQLIQALSIIQGVALNHPPSKQWLGRRYPLHTLLDLFMASRHVSFTNSSSSSSSQSKSSPPSLSSAVLDTLLCILVDSSPALRVFESVNGVQYVVKILKRAGTPREVRMKCLEFLYFYLLDETNSPSNEASLPTPTGRSTPINIPTAPNSPSSLNTSTNTSTRSITSSTDLSDSPSSSYSSTSSTWDARTTSSIESCESSTYATSFSGDSFDGSSTPVESSPTPAPKGTASKPSRLITPPSAQPRSLLMLRKDVDFIPTTPKKAQISKLGVGMPRVSSLARTSSKPSTQDRKERGEREVFMSRTNQEDTPIQRHARMRSLQSLETPVKLGSRTNLNTPTTSSKSLLSPPHSPPPVSKPFQKGHRRGQSSIDTQGLRTSVSPALPVIEKNGARTMEEKKEILGGLLGNVDALVEGVRKAGIWGLN</sequence>
<dbReference type="AlphaFoldDB" id="A0AAW0FSP2"/>
<comment type="caution">
    <text evidence="2">The sequence shown here is derived from an EMBL/GenBank/DDBJ whole genome shotgun (WGS) entry which is preliminary data.</text>
</comment>
<feature type="compositionally biased region" description="Low complexity" evidence="1">
    <location>
        <begin position="439"/>
        <end position="449"/>
    </location>
</feature>
<dbReference type="EMBL" id="JASBNA010000038">
    <property type="protein sequence ID" value="KAK7681890.1"/>
    <property type="molecule type" value="Genomic_DNA"/>
</dbReference>
<organism evidence="2 3">
    <name type="scientific">Cerrena zonata</name>
    <dbReference type="NCBI Taxonomy" id="2478898"/>
    <lineage>
        <taxon>Eukaryota</taxon>
        <taxon>Fungi</taxon>
        <taxon>Dikarya</taxon>
        <taxon>Basidiomycota</taxon>
        <taxon>Agaricomycotina</taxon>
        <taxon>Agaricomycetes</taxon>
        <taxon>Polyporales</taxon>
        <taxon>Cerrenaceae</taxon>
        <taxon>Cerrena</taxon>
    </lineage>
</organism>
<name>A0AAW0FSP2_9APHY</name>
<dbReference type="PANTHER" id="PTHR34065">
    <property type="entry name" value="CELL DIVISION CONTROL PROTEIN 14"/>
    <property type="match status" value="1"/>
</dbReference>
<reference evidence="2 3" key="1">
    <citation type="submission" date="2022-09" db="EMBL/GenBank/DDBJ databases">
        <authorList>
            <person name="Palmer J.M."/>
        </authorList>
    </citation>
    <scope>NUCLEOTIDE SEQUENCE [LARGE SCALE GENOMIC DNA]</scope>
    <source>
        <strain evidence="2 3">DSM 7382</strain>
    </source>
</reference>
<evidence type="ECO:0000256" key="1">
    <source>
        <dbReference type="SAM" id="MobiDB-lite"/>
    </source>
</evidence>
<feature type="compositionally biased region" description="Low complexity" evidence="1">
    <location>
        <begin position="251"/>
        <end position="286"/>
    </location>
</feature>
<accession>A0AAW0FSP2</accession>
<dbReference type="PANTHER" id="PTHR34065:SF1">
    <property type="entry name" value="CELL DIVISION CONTROL PROTEIN 14"/>
    <property type="match status" value="1"/>
</dbReference>
<dbReference type="Proteomes" id="UP001385951">
    <property type="component" value="Unassembled WGS sequence"/>
</dbReference>
<feature type="compositionally biased region" description="Low complexity" evidence="1">
    <location>
        <begin position="308"/>
        <end position="317"/>
    </location>
</feature>
<gene>
    <name evidence="2" type="ORF">QCA50_014852</name>
</gene>
<evidence type="ECO:0008006" key="4">
    <source>
        <dbReference type="Google" id="ProtNLM"/>
    </source>
</evidence>
<dbReference type="InterPro" id="IPR012535">
    <property type="entry name" value="Cell_div_Cdc14"/>
</dbReference>
<evidence type="ECO:0000313" key="2">
    <source>
        <dbReference type="EMBL" id="KAK7681890.1"/>
    </source>
</evidence>
<feature type="region of interest" description="Disordered" evidence="1">
    <location>
        <begin position="370"/>
        <end position="484"/>
    </location>
</feature>
<feature type="region of interest" description="Disordered" evidence="1">
    <location>
        <begin position="308"/>
        <end position="345"/>
    </location>
</feature>
<proteinExistence type="predicted"/>
<feature type="compositionally biased region" description="Polar residues" evidence="1">
    <location>
        <begin position="228"/>
        <end position="250"/>
    </location>
</feature>
<keyword evidence="3" id="KW-1185">Reference proteome</keyword>
<feature type="region of interest" description="Disordered" evidence="1">
    <location>
        <begin position="228"/>
        <end position="286"/>
    </location>
</feature>
<protein>
    <recommendedName>
        <fullName evidence="4">Cell division control protein 14</fullName>
    </recommendedName>
</protein>